<evidence type="ECO:0000256" key="3">
    <source>
        <dbReference type="ARBA" id="ARBA00023015"/>
    </source>
</evidence>
<dbReference type="Pfam" id="PF07571">
    <property type="entry name" value="TAF6_C"/>
    <property type="match status" value="1"/>
</dbReference>
<evidence type="ECO:0000256" key="2">
    <source>
        <dbReference type="ARBA" id="ARBA00007688"/>
    </source>
</evidence>
<evidence type="ECO:0000256" key="5">
    <source>
        <dbReference type="ARBA" id="ARBA00023242"/>
    </source>
</evidence>
<gene>
    <name evidence="8" type="ORF">CYY_005493</name>
</gene>
<feature type="domain" description="TATA box binding protein associated factor (TAF) histone-like fold" evidence="7">
    <location>
        <begin position="2"/>
        <end position="66"/>
    </location>
</feature>
<dbReference type="InterPro" id="IPR037796">
    <property type="entry name" value="TAF6"/>
</dbReference>
<protein>
    <recommendedName>
        <fullName evidence="7">TATA box binding protein associated factor (TAF) histone-like fold domain-containing protein</fullName>
    </recommendedName>
</protein>
<evidence type="ECO:0000256" key="6">
    <source>
        <dbReference type="SAM" id="MobiDB-lite"/>
    </source>
</evidence>
<evidence type="ECO:0000313" key="8">
    <source>
        <dbReference type="EMBL" id="KAF2073211.1"/>
    </source>
</evidence>
<evidence type="ECO:0000256" key="4">
    <source>
        <dbReference type="ARBA" id="ARBA00023163"/>
    </source>
</evidence>
<dbReference type="PANTHER" id="PTHR10221:SF9">
    <property type="entry name" value="TRANSCRIPTION INITIATION FACTOR TFIID SUBUNIT 6"/>
    <property type="match status" value="1"/>
</dbReference>
<dbReference type="Pfam" id="PF02969">
    <property type="entry name" value="TAF"/>
    <property type="match status" value="1"/>
</dbReference>
<dbReference type="GO" id="GO:0046695">
    <property type="term" value="C:SLIK (SAGA-like) complex"/>
    <property type="evidence" value="ECO:0007669"/>
    <property type="project" value="InterPro"/>
</dbReference>
<dbReference type="InterPro" id="IPR046344">
    <property type="entry name" value="TAF6_C_sf"/>
</dbReference>
<keyword evidence="3" id="KW-0805">Transcription regulation</keyword>
<dbReference type="EMBL" id="AJWJ01000220">
    <property type="protein sequence ID" value="KAF2073211.1"/>
    <property type="molecule type" value="Genomic_DNA"/>
</dbReference>
<dbReference type="PANTHER" id="PTHR10221">
    <property type="entry name" value="TRANSCRIPTION INITIATION FACTOR TFIID SUBUNIT 6"/>
    <property type="match status" value="1"/>
</dbReference>
<keyword evidence="9" id="KW-1185">Reference proteome</keyword>
<dbReference type="InterPro" id="IPR016024">
    <property type="entry name" value="ARM-type_fold"/>
</dbReference>
<dbReference type="GO" id="GO:0046982">
    <property type="term" value="F:protein heterodimerization activity"/>
    <property type="evidence" value="ECO:0007669"/>
    <property type="project" value="InterPro"/>
</dbReference>
<dbReference type="SUPFAM" id="SSF47113">
    <property type="entry name" value="Histone-fold"/>
    <property type="match status" value="1"/>
</dbReference>
<dbReference type="Proteomes" id="UP000695562">
    <property type="component" value="Unassembled WGS sequence"/>
</dbReference>
<dbReference type="GO" id="GO:0051123">
    <property type="term" value="P:RNA polymerase II preinitiation complex assembly"/>
    <property type="evidence" value="ECO:0007669"/>
    <property type="project" value="TreeGrafter"/>
</dbReference>
<proteinExistence type="inferred from homology"/>
<name>A0A8J4Q313_9MYCE</name>
<dbReference type="CDD" id="cd22931">
    <property type="entry name" value="HFD_TAF6"/>
    <property type="match status" value="1"/>
</dbReference>
<keyword evidence="4" id="KW-0804">Transcription</keyword>
<dbReference type="CDD" id="cd08050">
    <property type="entry name" value="TAF6C"/>
    <property type="match status" value="1"/>
</dbReference>
<reference evidence="8" key="1">
    <citation type="submission" date="2020-01" db="EMBL/GenBank/DDBJ databases">
        <title>Development of genomics and gene disruption for Polysphondylium violaceum indicates a role for the polyketide synthase stlB in stalk morphogenesis.</title>
        <authorList>
            <person name="Narita B."/>
            <person name="Kawabe Y."/>
            <person name="Kin K."/>
            <person name="Saito T."/>
            <person name="Gibbs R."/>
            <person name="Kuspa A."/>
            <person name="Muzny D."/>
            <person name="Queller D."/>
            <person name="Richards S."/>
            <person name="Strassman J."/>
            <person name="Sucgang R."/>
            <person name="Worley K."/>
            <person name="Schaap P."/>
        </authorList>
    </citation>
    <scope>NUCLEOTIDE SEQUENCE</scope>
    <source>
        <strain evidence="8">QSvi11</strain>
    </source>
</reference>
<dbReference type="SMART" id="SM00803">
    <property type="entry name" value="TAF"/>
    <property type="match status" value="1"/>
</dbReference>
<dbReference type="GO" id="GO:0000124">
    <property type="term" value="C:SAGA complex"/>
    <property type="evidence" value="ECO:0007669"/>
    <property type="project" value="InterPro"/>
</dbReference>
<dbReference type="InterPro" id="IPR011442">
    <property type="entry name" value="TAF6_C"/>
</dbReference>
<comment type="caution">
    <text evidence="8">The sequence shown here is derived from an EMBL/GenBank/DDBJ whole genome shotgun (WGS) entry which is preliminary data.</text>
</comment>
<dbReference type="GO" id="GO:0016251">
    <property type="term" value="F:RNA polymerase II general transcription initiation factor activity"/>
    <property type="evidence" value="ECO:0007669"/>
    <property type="project" value="InterPro"/>
</dbReference>
<dbReference type="Gene3D" id="1.10.20.10">
    <property type="entry name" value="Histone, subunit A"/>
    <property type="match status" value="1"/>
</dbReference>
<dbReference type="GO" id="GO:0005669">
    <property type="term" value="C:transcription factor TFIID complex"/>
    <property type="evidence" value="ECO:0007669"/>
    <property type="project" value="InterPro"/>
</dbReference>
<dbReference type="AlphaFoldDB" id="A0A8J4Q313"/>
<dbReference type="FunFam" id="1.25.40.770:FF:000001">
    <property type="entry name" value="Transcription initiation factor TFIID subunit 6"/>
    <property type="match status" value="1"/>
</dbReference>
<dbReference type="InterPro" id="IPR004823">
    <property type="entry name" value="TAF_TATA-bd_Histone-like_dom"/>
</dbReference>
<feature type="region of interest" description="Disordered" evidence="6">
    <location>
        <begin position="173"/>
        <end position="192"/>
    </location>
</feature>
<sequence>MSVLPNDTIRIISECVGISNLSDEIASQLASDVEYRIREITQEAIKFMKHSKRENLNTDDINNALRLKNIEMLYGYSSGASANESLKFCKANTANQAIYYFNDKEINFQDIISQPLPKCPREPTLSAHWLALEGVQPLIPQNPSPYEVEEYYKNLYKRQKQERAEAAAAVNNNNTNGTAVNGTSTTTSTSSAVNTNIKGQLVKPQESIQSLPGIPSIAATTTTVVKPTVKHVLPKEIQMFYEKITYSIKHDTKELFDAAINSLKNDSSLHQLLPYFISFISIQVTQNLNNLDLLIRLMSMTQAILESKHLNPELYLHQLMPSILTCLVGKKLCSSPTDNHWYLRDFAARLVSFVCRKFGKTYNSLQGRITKTLIQTLHDTTKPLTTHYGAIVGLSGLGRNVIQLLLIPYIPKYYKLLSPELNLESNPLKSLEAHKVLNALTKAVGIYFTWISEGENILTILDLKTNDKANPKESNKKFSKPITEFNSENILSTLESQYQELFDIFGEKLLPFIKSNKIEPITI</sequence>
<keyword evidence="5" id="KW-0539">Nucleus</keyword>
<dbReference type="GO" id="GO:0003713">
    <property type="term" value="F:transcription coactivator activity"/>
    <property type="evidence" value="ECO:0007669"/>
    <property type="project" value="TreeGrafter"/>
</dbReference>
<dbReference type="OrthoDB" id="361039at2759"/>
<evidence type="ECO:0000259" key="7">
    <source>
        <dbReference type="SMART" id="SM00803"/>
    </source>
</evidence>
<dbReference type="SUPFAM" id="SSF48371">
    <property type="entry name" value="ARM repeat"/>
    <property type="match status" value="1"/>
</dbReference>
<evidence type="ECO:0000256" key="1">
    <source>
        <dbReference type="ARBA" id="ARBA00004123"/>
    </source>
</evidence>
<dbReference type="Gene3D" id="1.25.40.770">
    <property type="entry name" value="TAF6, C-terminal HEAT repeat domain"/>
    <property type="match status" value="1"/>
</dbReference>
<accession>A0A8J4Q313</accession>
<comment type="subcellular location">
    <subcellularLocation>
        <location evidence="1">Nucleus</location>
    </subcellularLocation>
</comment>
<evidence type="ECO:0000313" key="9">
    <source>
        <dbReference type="Proteomes" id="UP000695562"/>
    </source>
</evidence>
<organism evidence="8 9">
    <name type="scientific">Polysphondylium violaceum</name>
    <dbReference type="NCBI Taxonomy" id="133409"/>
    <lineage>
        <taxon>Eukaryota</taxon>
        <taxon>Amoebozoa</taxon>
        <taxon>Evosea</taxon>
        <taxon>Eumycetozoa</taxon>
        <taxon>Dictyostelia</taxon>
        <taxon>Dictyosteliales</taxon>
        <taxon>Dictyosteliaceae</taxon>
        <taxon>Polysphondylium</taxon>
    </lineage>
</organism>
<comment type="similarity">
    <text evidence="2">Belongs to the TAF6 family.</text>
</comment>
<dbReference type="InterPro" id="IPR009072">
    <property type="entry name" value="Histone-fold"/>
</dbReference>